<dbReference type="Proteomes" id="UP000645555">
    <property type="component" value="Unassembled WGS sequence"/>
</dbReference>
<feature type="compositionally biased region" description="Basic and acidic residues" evidence="1">
    <location>
        <begin position="42"/>
        <end position="54"/>
    </location>
</feature>
<name>A0A918NR30_9ACTN</name>
<dbReference type="EMBL" id="BMWD01000030">
    <property type="protein sequence ID" value="GGX88828.1"/>
    <property type="molecule type" value="Genomic_DNA"/>
</dbReference>
<sequence length="111" mass="11829">MAQHDLAPYGDLVRAEPEGHGLHGECLVDPDGQVQRADHDVVGRTGARAREAQHAGETTRAPGGIGARTGRPERVGRDPVGAGATAPAGRRRVRQNRTLMNAPTSWKPTLR</sequence>
<comment type="caution">
    <text evidence="2">The sequence shown here is derived from an EMBL/GenBank/DDBJ whole genome shotgun (WGS) entry which is preliminary data.</text>
</comment>
<evidence type="ECO:0000313" key="2">
    <source>
        <dbReference type="EMBL" id="GGX88828.1"/>
    </source>
</evidence>
<feature type="compositionally biased region" description="Low complexity" evidence="1">
    <location>
        <begin position="79"/>
        <end position="88"/>
    </location>
</feature>
<dbReference type="AlphaFoldDB" id="A0A918NR30"/>
<protein>
    <submittedName>
        <fullName evidence="2">Uncharacterized protein</fullName>
    </submittedName>
</protein>
<organism evidence="2 3">
    <name type="scientific">Streptomyces fructofermentans</name>
    <dbReference type="NCBI Taxonomy" id="152141"/>
    <lineage>
        <taxon>Bacteria</taxon>
        <taxon>Bacillati</taxon>
        <taxon>Actinomycetota</taxon>
        <taxon>Actinomycetes</taxon>
        <taxon>Kitasatosporales</taxon>
        <taxon>Streptomycetaceae</taxon>
        <taxon>Streptomyces</taxon>
    </lineage>
</organism>
<reference evidence="2" key="2">
    <citation type="submission" date="2020-09" db="EMBL/GenBank/DDBJ databases">
        <authorList>
            <person name="Sun Q."/>
            <person name="Ohkuma M."/>
        </authorList>
    </citation>
    <scope>NUCLEOTIDE SEQUENCE</scope>
    <source>
        <strain evidence="2">JCM 4956</strain>
    </source>
</reference>
<feature type="region of interest" description="Disordered" evidence="1">
    <location>
        <begin position="42"/>
        <end position="111"/>
    </location>
</feature>
<feature type="compositionally biased region" description="Polar residues" evidence="1">
    <location>
        <begin position="96"/>
        <end position="111"/>
    </location>
</feature>
<evidence type="ECO:0000313" key="3">
    <source>
        <dbReference type="Proteomes" id="UP000645555"/>
    </source>
</evidence>
<feature type="compositionally biased region" description="Basic and acidic residues" evidence="1">
    <location>
        <begin position="13"/>
        <end position="23"/>
    </location>
</feature>
<evidence type="ECO:0000256" key="1">
    <source>
        <dbReference type="SAM" id="MobiDB-lite"/>
    </source>
</evidence>
<proteinExistence type="predicted"/>
<reference evidence="2" key="1">
    <citation type="journal article" date="2014" name="Int. J. Syst. Evol. Microbiol.">
        <title>Complete genome sequence of Corynebacterium casei LMG S-19264T (=DSM 44701T), isolated from a smear-ripened cheese.</title>
        <authorList>
            <consortium name="US DOE Joint Genome Institute (JGI-PGF)"/>
            <person name="Walter F."/>
            <person name="Albersmeier A."/>
            <person name="Kalinowski J."/>
            <person name="Ruckert C."/>
        </authorList>
    </citation>
    <scope>NUCLEOTIDE SEQUENCE</scope>
    <source>
        <strain evidence="2">JCM 4956</strain>
    </source>
</reference>
<accession>A0A918NR30</accession>
<feature type="region of interest" description="Disordered" evidence="1">
    <location>
        <begin position="1"/>
        <end position="23"/>
    </location>
</feature>
<gene>
    <name evidence="2" type="ORF">GCM10010515_65180</name>
</gene>
<keyword evidence="3" id="KW-1185">Reference proteome</keyword>